<accession>A0A8S9K4L8</accession>
<gene>
    <name evidence="2" type="ORF">F2Q70_00041142</name>
</gene>
<comment type="caution">
    <text evidence="2">The sequence shown here is derived from an EMBL/GenBank/DDBJ whole genome shotgun (WGS) entry which is preliminary data.</text>
</comment>
<dbReference type="PANTHER" id="PTHR45023">
    <property type="match status" value="1"/>
</dbReference>
<feature type="region of interest" description="Disordered" evidence="1">
    <location>
        <begin position="119"/>
        <end position="142"/>
    </location>
</feature>
<dbReference type="AlphaFoldDB" id="A0A8S9K4L8"/>
<reference evidence="2" key="1">
    <citation type="submission" date="2019-12" db="EMBL/GenBank/DDBJ databases">
        <title>Genome sequencing and annotation of Brassica cretica.</title>
        <authorList>
            <person name="Studholme D.J."/>
            <person name="Sarris P.F."/>
        </authorList>
    </citation>
    <scope>NUCLEOTIDE SEQUENCE</scope>
    <source>
        <strain evidence="2">PFS-102/07</strain>
        <tissue evidence="2">Leaf</tissue>
    </source>
</reference>
<evidence type="ECO:0008006" key="3">
    <source>
        <dbReference type="Google" id="ProtNLM"/>
    </source>
</evidence>
<evidence type="ECO:0000313" key="2">
    <source>
        <dbReference type="EMBL" id="KAF2589069.1"/>
    </source>
</evidence>
<proteinExistence type="predicted"/>
<dbReference type="PANTHER" id="PTHR45023:SF4">
    <property type="entry name" value="GLYCINE-RICH PROTEIN-RELATED"/>
    <property type="match status" value="1"/>
</dbReference>
<name>A0A8S9K4L8_BRACR</name>
<sequence>MAIRWRFSPSLWLLSTERRELYWCSSATKENCDLSIGGSSRPWETARNGEKRWIDQEAVRERLCLCGLRRITHVLHTKGRRFIIETRFNLENAWKELRHDQKWCELATAKNDGILKKRKCEDGGDSESSQATENKRTPGVKAAKKACQKTVVSDGDLKKFQSMWTMRQADLDRKERLSQLSLLNSLIGKKEPLPEYEETLKKKPINDLW</sequence>
<protein>
    <recommendedName>
        <fullName evidence="3">No apical meristem-associated C-terminal domain-containing protein</fullName>
    </recommendedName>
</protein>
<evidence type="ECO:0000256" key="1">
    <source>
        <dbReference type="SAM" id="MobiDB-lite"/>
    </source>
</evidence>
<dbReference type="EMBL" id="QGKY02000190">
    <property type="protein sequence ID" value="KAF2589069.1"/>
    <property type="molecule type" value="Genomic_DNA"/>
</dbReference>
<organism evidence="2">
    <name type="scientific">Brassica cretica</name>
    <name type="common">Mustard</name>
    <dbReference type="NCBI Taxonomy" id="69181"/>
    <lineage>
        <taxon>Eukaryota</taxon>
        <taxon>Viridiplantae</taxon>
        <taxon>Streptophyta</taxon>
        <taxon>Embryophyta</taxon>
        <taxon>Tracheophyta</taxon>
        <taxon>Spermatophyta</taxon>
        <taxon>Magnoliopsida</taxon>
        <taxon>eudicotyledons</taxon>
        <taxon>Gunneridae</taxon>
        <taxon>Pentapetalae</taxon>
        <taxon>rosids</taxon>
        <taxon>malvids</taxon>
        <taxon>Brassicales</taxon>
        <taxon>Brassicaceae</taxon>
        <taxon>Brassiceae</taxon>
        <taxon>Brassica</taxon>
    </lineage>
</organism>